<feature type="transmembrane region" description="Helical" evidence="1">
    <location>
        <begin position="119"/>
        <end position="138"/>
    </location>
</feature>
<organism evidence="2 3">
    <name type="scientific">Tissierella creatinophila DSM 6911</name>
    <dbReference type="NCBI Taxonomy" id="1123403"/>
    <lineage>
        <taxon>Bacteria</taxon>
        <taxon>Bacillati</taxon>
        <taxon>Bacillota</taxon>
        <taxon>Tissierellia</taxon>
        <taxon>Tissierellales</taxon>
        <taxon>Tissierellaceae</taxon>
        <taxon>Tissierella</taxon>
    </lineage>
</organism>
<feature type="transmembrane region" description="Helical" evidence="1">
    <location>
        <begin position="332"/>
        <end position="350"/>
    </location>
</feature>
<feature type="transmembrane region" description="Helical" evidence="1">
    <location>
        <begin position="150"/>
        <end position="167"/>
    </location>
</feature>
<keyword evidence="1" id="KW-1133">Transmembrane helix</keyword>
<sequence>MLKGKIDLKMVFSYAGAFIAFLIGSGFATGQEVLQYFSSYGFKGLLGVLTVSLLFFYVGSSFMSVGQEHKFENGNEIYKYYCGNKIGTFFDYYSIVFIYMSFIVMIAGAGSAINQQYGLPIPIGGIALGVIAGATVIFGLSNIVDVISKIGPVIILLTITLGIFAIARNPEGLRNANTILSQVEVLKASTNWFFAALSYVGFCMIWLAGFLASMGSTSKSKRESVLGILFGTLGFGLALAIIVLGILANIKELAGSQVPSLALAQMIHPILAIIFSAIVIAGIYTTSVPLLWQVIARFAEEKTKKFKTLTISLTVIGTTIGVLIPFDKLVNKVYVINGYIGIILIGFMIFKSIRNKSLF</sequence>
<dbReference type="RefSeq" id="WP_075724455.1">
    <property type="nucleotide sequence ID" value="NZ_LTDM01000004.1"/>
</dbReference>
<feature type="transmembrane region" description="Helical" evidence="1">
    <location>
        <begin position="306"/>
        <end position="326"/>
    </location>
</feature>
<evidence type="ECO:0000313" key="3">
    <source>
        <dbReference type="Proteomes" id="UP000186112"/>
    </source>
</evidence>
<feature type="transmembrane region" description="Helical" evidence="1">
    <location>
        <begin position="270"/>
        <end position="294"/>
    </location>
</feature>
<dbReference type="Proteomes" id="UP000186112">
    <property type="component" value="Unassembled WGS sequence"/>
</dbReference>
<dbReference type="PANTHER" id="PTHR37814:SF1">
    <property type="entry name" value="MEMBRANE PROTEIN"/>
    <property type="match status" value="1"/>
</dbReference>
<evidence type="ECO:0008006" key="4">
    <source>
        <dbReference type="Google" id="ProtNLM"/>
    </source>
</evidence>
<feature type="transmembrane region" description="Helical" evidence="1">
    <location>
        <begin position="92"/>
        <end position="113"/>
    </location>
</feature>
<dbReference type="OrthoDB" id="4424890at2"/>
<dbReference type="EMBL" id="LTDM01000004">
    <property type="protein sequence ID" value="OLS03630.1"/>
    <property type="molecule type" value="Genomic_DNA"/>
</dbReference>
<feature type="transmembrane region" description="Helical" evidence="1">
    <location>
        <begin position="225"/>
        <end position="250"/>
    </location>
</feature>
<evidence type="ECO:0000313" key="2">
    <source>
        <dbReference type="EMBL" id="OLS03630.1"/>
    </source>
</evidence>
<reference evidence="2 3" key="1">
    <citation type="submission" date="2016-02" db="EMBL/GenBank/DDBJ databases">
        <title>Genome sequence of Tissierella creatinophila DSM 6911.</title>
        <authorList>
            <person name="Poehlein A."/>
            <person name="Daniel R."/>
        </authorList>
    </citation>
    <scope>NUCLEOTIDE SEQUENCE [LARGE SCALE GENOMIC DNA]</scope>
    <source>
        <strain evidence="2 3">DSM 6911</strain>
    </source>
</reference>
<feature type="transmembrane region" description="Helical" evidence="1">
    <location>
        <begin position="40"/>
        <end position="60"/>
    </location>
</feature>
<comment type="caution">
    <text evidence="2">The sequence shown here is derived from an EMBL/GenBank/DDBJ whole genome shotgun (WGS) entry which is preliminary data.</text>
</comment>
<gene>
    <name evidence="2" type="ORF">TICRE_03260</name>
</gene>
<proteinExistence type="predicted"/>
<name>A0A1U7M8Q9_TISCR</name>
<evidence type="ECO:0000256" key="1">
    <source>
        <dbReference type="SAM" id="Phobius"/>
    </source>
</evidence>
<keyword evidence="3" id="KW-1185">Reference proteome</keyword>
<keyword evidence="1" id="KW-0812">Transmembrane</keyword>
<keyword evidence="1" id="KW-0472">Membrane</keyword>
<dbReference type="PANTHER" id="PTHR37814">
    <property type="entry name" value="CONSERVED MEMBRANE PROTEIN"/>
    <property type="match status" value="1"/>
</dbReference>
<dbReference type="AlphaFoldDB" id="A0A1U7M8Q9"/>
<dbReference type="InterPro" id="IPR038728">
    <property type="entry name" value="YkvI-like"/>
</dbReference>
<feature type="transmembrane region" description="Helical" evidence="1">
    <location>
        <begin position="192"/>
        <end position="213"/>
    </location>
</feature>
<accession>A0A1U7M8Q9</accession>
<protein>
    <recommendedName>
        <fullName evidence="4">Membrane protein YkvI</fullName>
    </recommendedName>
</protein>